<dbReference type="OrthoDB" id="6368698at2759"/>
<feature type="transmembrane region" description="Helical" evidence="14">
    <location>
        <begin position="477"/>
        <end position="494"/>
    </location>
</feature>
<evidence type="ECO:0000313" key="17">
    <source>
        <dbReference type="EMBL" id="ROT70074.1"/>
    </source>
</evidence>
<dbReference type="SMART" id="SM00079">
    <property type="entry name" value="PBPe"/>
    <property type="match status" value="1"/>
</dbReference>
<dbReference type="SUPFAM" id="SSF53850">
    <property type="entry name" value="Periplasmic binding protein-like II"/>
    <property type="match status" value="1"/>
</dbReference>
<sequence>MTNRVTGAWVVIKTFSLLTGRANQRPVPMVRRVHKNRRHAVLPTLPKVVSLPSTVTPTSSSHYISHASVFLPPGFEAVNAVLRTLEEPHCSVILVNDGRTAPHVMNKFVREVAAPWGVSVFEVPVRSRGANRTNTQLSGIINEARKLRRLSWRVSVVVLSDDPAFLASFAESSLRGRLLVWATRLLVVTRLPLQELRDFQKDFSMINGTFPSLTHGSAFVALPYSPPESRVLEVARWSPQTGLVFQTELPLFPEKFFRFYGGATLVVAAEEFIPHVKVVESQVDLVEYQEPDLASNVVRQGEGGVVFSFEGPMANILDIIATSMNFSYGFVRPRDGAWGTEKVDGSWSGMVGMVSREEADLGLGPFAMTTKRAEVVDYATPILIDYARILGGRGRPEVDPWGFLFPLTQEVWMGVLVMVAVVLLVVLVLSRLSEKALQKEEEEGRVSQGTRNMYFGVFRILLQQDAKVPPGRRWERVLLAGWMIVTLVTVKSYAGNLMSLLAVRHIPQPYQSVRDVLDDPACTMIWEANTMFVEFLSNVQSGPFHEVWRAGSQGRILFKKSTEYLDAIDSLVRSRPYVLIVEDLTHRVLMGQDFSVNGFPSLHVSVIGQKGNPIVEAISKRIWAVTESGLYDHWLDSFIPNSTSCANVPSKITVNTSLGIMNLWRADHAAASGAPPHSQTHAYHDRQDVAQRRPGKRDREEVRQELHHRLQVDPTLPAGGIRRHLADSWGRTDGGDVETMDEQLGILSSGLSRGRVRARTEFRLPRPPSQQNETTGLSPLQHSNYPTQDDSLPTSRLPVTSGTMYWPAITNSYGHTIRTMAMKCSTPAKERLSLCLRDGQLPPAIQGPIL</sequence>
<comment type="subcellular location">
    <subcellularLocation>
        <location evidence="1">Cell membrane</location>
        <topology evidence="1">Multi-pass membrane protein</topology>
    </subcellularLocation>
</comment>
<evidence type="ECO:0000259" key="15">
    <source>
        <dbReference type="SMART" id="SM00079"/>
    </source>
</evidence>
<proteinExistence type="inferred from homology"/>
<evidence type="ECO:0000256" key="12">
    <source>
        <dbReference type="ARBA" id="ARBA00023303"/>
    </source>
</evidence>
<evidence type="ECO:0000256" key="13">
    <source>
        <dbReference type="SAM" id="MobiDB-lite"/>
    </source>
</evidence>
<feature type="region of interest" description="Disordered" evidence="13">
    <location>
        <begin position="670"/>
        <end position="705"/>
    </location>
</feature>
<dbReference type="GO" id="GO:0015276">
    <property type="term" value="F:ligand-gated monoatomic ion channel activity"/>
    <property type="evidence" value="ECO:0007669"/>
    <property type="project" value="InterPro"/>
</dbReference>
<dbReference type="InterPro" id="IPR019594">
    <property type="entry name" value="Glu/Gly-bd"/>
</dbReference>
<evidence type="ECO:0000313" key="18">
    <source>
        <dbReference type="Proteomes" id="UP000283509"/>
    </source>
</evidence>
<dbReference type="PANTHER" id="PTHR42643:SF24">
    <property type="entry name" value="IONOTROPIC RECEPTOR 60A"/>
    <property type="match status" value="1"/>
</dbReference>
<feature type="domain" description="Ionotropic glutamate receptor L-glutamate and glycine-binding" evidence="16">
    <location>
        <begin position="294"/>
        <end position="356"/>
    </location>
</feature>
<keyword evidence="11" id="KW-1071">Ligand-gated ion channel</keyword>
<dbReference type="GO" id="GO:0005886">
    <property type="term" value="C:plasma membrane"/>
    <property type="evidence" value="ECO:0007669"/>
    <property type="project" value="UniProtKB-SubCell"/>
</dbReference>
<dbReference type="InterPro" id="IPR001320">
    <property type="entry name" value="Iontro_rcpt_C"/>
</dbReference>
<feature type="compositionally biased region" description="Basic and acidic residues" evidence="13">
    <location>
        <begin position="682"/>
        <end position="705"/>
    </location>
</feature>
<keyword evidence="10" id="KW-0325">Glycoprotein</keyword>
<keyword evidence="8 14" id="KW-0472">Membrane</keyword>
<dbReference type="GO" id="GO:0050906">
    <property type="term" value="P:detection of stimulus involved in sensory perception"/>
    <property type="evidence" value="ECO:0007669"/>
    <property type="project" value="UniProtKB-ARBA"/>
</dbReference>
<dbReference type="Gene3D" id="3.40.190.10">
    <property type="entry name" value="Periplasmic binding protein-like II"/>
    <property type="match status" value="1"/>
</dbReference>
<keyword evidence="9 17" id="KW-0675">Receptor</keyword>
<comment type="similarity">
    <text evidence="2">Belongs to the glutamate-gated ion channel (TC 1.A.10.1) family.</text>
</comment>
<evidence type="ECO:0000256" key="1">
    <source>
        <dbReference type="ARBA" id="ARBA00004651"/>
    </source>
</evidence>
<evidence type="ECO:0000256" key="7">
    <source>
        <dbReference type="ARBA" id="ARBA00023065"/>
    </source>
</evidence>
<evidence type="ECO:0000256" key="5">
    <source>
        <dbReference type="ARBA" id="ARBA00022692"/>
    </source>
</evidence>
<evidence type="ECO:0000256" key="11">
    <source>
        <dbReference type="ARBA" id="ARBA00023286"/>
    </source>
</evidence>
<dbReference type="AlphaFoldDB" id="A0A423T0P7"/>
<comment type="caution">
    <text evidence="17">The sequence shown here is derived from an EMBL/GenBank/DDBJ whole genome shotgun (WGS) entry which is preliminary data.</text>
</comment>
<accession>A0A423T0P7</accession>
<keyword evidence="6 14" id="KW-1133">Transmembrane helix</keyword>
<evidence type="ECO:0000256" key="6">
    <source>
        <dbReference type="ARBA" id="ARBA00022989"/>
    </source>
</evidence>
<evidence type="ECO:0000256" key="4">
    <source>
        <dbReference type="ARBA" id="ARBA00022475"/>
    </source>
</evidence>
<keyword evidence="18" id="KW-1185">Reference proteome</keyword>
<protein>
    <submittedName>
        <fullName evidence="17">Olfactory ionotropic receptor IR4</fullName>
    </submittedName>
</protein>
<dbReference type="PANTHER" id="PTHR42643">
    <property type="entry name" value="IONOTROPIC RECEPTOR 20A-RELATED"/>
    <property type="match status" value="1"/>
</dbReference>
<feature type="domain" description="Ionotropic glutamate receptor C-terminal" evidence="15">
    <location>
        <begin position="294"/>
        <end position="637"/>
    </location>
</feature>
<evidence type="ECO:0000256" key="2">
    <source>
        <dbReference type="ARBA" id="ARBA00008685"/>
    </source>
</evidence>
<evidence type="ECO:0000259" key="16">
    <source>
        <dbReference type="SMART" id="SM00918"/>
    </source>
</evidence>
<evidence type="ECO:0000256" key="9">
    <source>
        <dbReference type="ARBA" id="ARBA00023170"/>
    </source>
</evidence>
<dbReference type="Proteomes" id="UP000283509">
    <property type="component" value="Unassembled WGS sequence"/>
</dbReference>
<dbReference type="Pfam" id="PF10613">
    <property type="entry name" value="Lig_chan-Glu_bd"/>
    <property type="match status" value="1"/>
</dbReference>
<keyword evidence="7" id="KW-0406">Ion transport</keyword>
<dbReference type="EMBL" id="QCYY01002470">
    <property type="protein sequence ID" value="ROT70074.1"/>
    <property type="molecule type" value="Genomic_DNA"/>
</dbReference>
<keyword evidence="5 14" id="KW-0812">Transmembrane</keyword>
<keyword evidence="4" id="KW-1003">Cell membrane</keyword>
<evidence type="ECO:0000256" key="3">
    <source>
        <dbReference type="ARBA" id="ARBA00022448"/>
    </source>
</evidence>
<reference evidence="17 18" key="1">
    <citation type="submission" date="2018-04" db="EMBL/GenBank/DDBJ databases">
        <authorList>
            <person name="Zhang X."/>
            <person name="Yuan J."/>
            <person name="Li F."/>
            <person name="Xiang J."/>
        </authorList>
    </citation>
    <scope>NUCLEOTIDE SEQUENCE [LARGE SCALE GENOMIC DNA]</scope>
    <source>
        <tissue evidence="17">Muscle</tissue>
    </source>
</reference>
<gene>
    <name evidence="17" type="ORF">C7M84_011644</name>
</gene>
<keyword evidence="3" id="KW-0813">Transport</keyword>
<organism evidence="17 18">
    <name type="scientific">Penaeus vannamei</name>
    <name type="common">Whiteleg shrimp</name>
    <name type="synonym">Litopenaeus vannamei</name>
    <dbReference type="NCBI Taxonomy" id="6689"/>
    <lineage>
        <taxon>Eukaryota</taxon>
        <taxon>Metazoa</taxon>
        <taxon>Ecdysozoa</taxon>
        <taxon>Arthropoda</taxon>
        <taxon>Crustacea</taxon>
        <taxon>Multicrustacea</taxon>
        <taxon>Malacostraca</taxon>
        <taxon>Eumalacostraca</taxon>
        <taxon>Eucarida</taxon>
        <taxon>Decapoda</taxon>
        <taxon>Dendrobranchiata</taxon>
        <taxon>Penaeoidea</taxon>
        <taxon>Penaeidae</taxon>
        <taxon>Penaeus</taxon>
    </lineage>
</organism>
<feature type="transmembrane region" description="Helical" evidence="14">
    <location>
        <begin position="411"/>
        <end position="429"/>
    </location>
</feature>
<evidence type="ECO:0000256" key="10">
    <source>
        <dbReference type="ARBA" id="ARBA00023180"/>
    </source>
</evidence>
<keyword evidence="12" id="KW-0407">Ion channel</keyword>
<dbReference type="Pfam" id="PF00060">
    <property type="entry name" value="Lig_chan"/>
    <property type="match status" value="1"/>
</dbReference>
<dbReference type="Gene3D" id="1.10.287.70">
    <property type="match status" value="1"/>
</dbReference>
<evidence type="ECO:0000256" key="14">
    <source>
        <dbReference type="SAM" id="Phobius"/>
    </source>
</evidence>
<evidence type="ECO:0000256" key="8">
    <source>
        <dbReference type="ARBA" id="ARBA00023136"/>
    </source>
</evidence>
<feature type="region of interest" description="Disordered" evidence="13">
    <location>
        <begin position="761"/>
        <end position="800"/>
    </location>
</feature>
<dbReference type="InterPro" id="IPR052192">
    <property type="entry name" value="Insect_Ionotropic_Sensory_Rcpt"/>
</dbReference>
<feature type="compositionally biased region" description="Polar residues" evidence="13">
    <location>
        <begin position="769"/>
        <end position="800"/>
    </location>
</feature>
<dbReference type="SMART" id="SM00918">
    <property type="entry name" value="Lig_chan-Glu_bd"/>
    <property type="match status" value="1"/>
</dbReference>
<name>A0A423T0P7_PENVA</name>
<reference evidence="17 18" key="2">
    <citation type="submission" date="2019-01" db="EMBL/GenBank/DDBJ databases">
        <title>The decoding of complex shrimp genome reveals the adaptation for benthos swimmer, frequently molting mechanism and breeding impact on genome.</title>
        <authorList>
            <person name="Sun Y."/>
            <person name="Gao Y."/>
            <person name="Yu Y."/>
        </authorList>
    </citation>
    <scope>NUCLEOTIDE SEQUENCE [LARGE SCALE GENOMIC DNA]</scope>
    <source>
        <tissue evidence="17">Muscle</tissue>
    </source>
</reference>